<dbReference type="RefSeq" id="WP_007690028.1">
    <property type="nucleotide sequence ID" value="NZ_AJRK01000105.1"/>
</dbReference>
<dbReference type="eggNOG" id="arCOG10172">
    <property type="taxonomic scope" value="Archaea"/>
</dbReference>
<evidence type="ECO:0008006" key="3">
    <source>
        <dbReference type="Google" id="ProtNLM"/>
    </source>
</evidence>
<dbReference type="InterPro" id="IPR006311">
    <property type="entry name" value="TAT_signal"/>
</dbReference>
<dbReference type="InterPro" id="IPR047676">
    <property type="entry name" value="FxLYD_dom"/>
</dbReference>
<organism evidence="1 2">
    <name type="scientific">Halococcus hamelinensis 100A6</name>
    <dbReference type="NCBI Taxonomy" id="1132509"/>
    <lineage>
        <taxon>Archaea</taxon>
        <taxon>Methanobacteriati</taxon>
        <taxon>Methanobacteriota</taxon>
        <taxon>Stenosarchaea group</taxon>
        <taxon>Halobacteria</taxon>
        <taxon>Halobacteriales</taxon>
        <taxon>Halococcaceae</taxon>
        <taxon>Halococcus</taxon>
    </lineage>
</organism>
<accession>M0M7S4</accession>
<reference evidence="1 2" key="1">
    <citation type="journal article" date="2014" name="PLoS Genet.">
        <title>Phylogenetically driven sequencing of extremely halophilic archaea reveals strategies for static and dynamic osmo-response.</title>
        <authorList>
            <person name="Becker E.A."/>
            <person name="Seitzer P.M."/>
            <person name="Tritt A."/>
            <person name="Larsen D."/>
            <person name="Krusor M."/>
            <person name="Yao A.I."/>
            <person name="Wu D."/>
            <person name="Madern D."/>
            <person name="Eisen J.A."/>
            <person name="Darling A.E."/>
            <person name="Facciotti M.T."/>
        </authorList>
    </citation>
    <scope>NUCLEOTIDE SEQUENCE [LARGE SCALE GENOMIC DNA]</scope>
    <source>
        <strain evidence="1 2">100A6</strain>
    </source>
</reference>
<gene>
    <name evidence="1" type="ORF">C447_01150</name>
</gene>
<sequence length="172" mass="17958">MTHPPESGSRRFSRRRVLALLGAGGSVGLAGCGTGSGDVRYGDERSVDLPTTVDTNASNASAASAAAASAQLEGDAYAVQLDALALRDHGMVVRDDYRGAVVQGSIENTGHQRIELVEVRARVYNSDGEQLGRYLDSTDDLAAGSTWSFEIVVLEDPADIASYDVAVLGSLA</sequence>
<evidence type="ECO:0000313" key="2">
    <source>
        <dbReference type="Proteomes" id="UP000011566"/>
    </source>
</evidence>
<comment type="caution">
    <text evidence="1">The sequence shown here is derived from an EMBL/GenBank/DDBJ whole genome shotgun (WGS) entry which is preliminary data.</text>
</comment>
<dbReference type="AlphaFoldDB" id="M0M7S4"/>
<dbReference type="Proteomes" id="UP000011566">
    <property type="component" value="Unassembled WGS sequence"/>
</dbReference>
<name>M0M7S4_9EURY</name>
<keyword evidence="2" id="KW-1185">Reference proteome</keyword>
<dbReference type="NCBIfam" id="NF038353">
    <property type="entry name" value="FxLYD_dom"/>
    <property type="match status" value="1"/>
</dbReference>
<dbReference type="PROSITE" id="PS51318">
    <property type="entry name" value="TAT"/>
    <property type="match status" value="1"/>
</dbReference>
<dbReference type="OrthoDB" id="214274at2157"/>
<proteinExistence type="predicted"/>
<protein>
    <recommendedName>
        <fullName evidence="3">DUF3426 domain-containing protein</fullName>
    </recommendedName>
</protein>
<dbReference type="PATRIC" id="fig|1132509.6.peg.274"/>
<dbReference type="EMBL" id="AOMB01000005">
    <property type="protein sequence ID" value="EMA41418.1"/>
    <property type="molecule type" value="Genomic_DNA"/>
</dbReference>
<evidence type="ECO:0000313" key="1">
    <source>
        <dbReference type="EMBL" id="EMA41418.1"/>
    </source>
</evidence>